<keyword evidence="4" id="KW-1185">Reference proteome</keyword>
<dbReference type="Proteomes" id="UP001223743">
    <property type="component" value="Unassembled WGS sequence"/>
</dbReference>
<dbReference type="RefSeq" id="WP_266283566.1">
    <property type="nucleotide sequence ID" value="NZ_JAPKNF010000003.1"/>
</dbReference>
<evidence type="ECO:0000256" key="2">
    <source>
        <dbReference type="ARBA" id="ARBA00023235"/>
    </source>
</evidence>
<evidence type="ECO:0000313" key="4">
    <source>
        <dbReference type="Proteomes" id="UP001223743"/>
    </source>
</evidence>
<protein>
    <submittedName>
        <fullName evidence="3">Mannobiose 2-epimerase</fullName>
    </submittedName>
</protein>
<dbReference type="InterPro" id="IPR012341">
    <property type="entry name" value="6hp_glycosidase-like_sf"/>
</dbReference>
<dbReference type="Gene3D" id="1.50.10.10">
    <property type="match status" value="1"/>
</dbReference>
<gene>
    <name evidence="3" type="ORF">QO015_003764</name>
</gene>
<dbReference type="InterPro" id="IPR008928">
    <property type="entry name" value="6-hairpin_glycosidase_sf"/>
</dbReference>
<dbReference type="PANTHER" id="PTHR15108">
    <property type="entry name" value="N-ACYLGLUCOSAMINE-2-EPIMERASE"/>
    <property type="match status" value="1"/>
</dbReference>
<comment type="similarity">
    <text evidence="1">Belongs to the N-acylglucosamine 2-epimerase family.</text>
</comment>
<evidence type="ECO:0000256" key="1">
    <source>
        <dbReference type="ARBA" id="ARBA00008558"/>
    </source>
</evidence>
<dbReference type="Pfam" id="PF07221">
    <property type="entry name" value="GlcNAc_2-epim"/>
    <property type="match status" value="1"/>
</dbReference>
<reference evidence="3 4" key="1">
    <citation type="submission" date="2023-07" db="EMBL/GenBank/DDBJ databases">
        <title>Genomic Encyclopedia of Type Strains, Phase IV (KMG-IV): sequencing the most valuable type-strain genomes for metagenomic binning, comparative biology and taxonomic classification.</title>
        <authorList>
            <person name="Goeker M."/>
        </authorList>
    </citation>
    <scope>NUCLEOTIDE SEQUENCE [LARGE SCALE GENOMIC DNA]</scope>
    <source>
        <strain evidence="3 4">B1-1</strain>
    </source>
</reference>
<accession>A0ABU0MAZ8</accession>
<dbReference type="InterPro" id="IPR010819">
    <property type="entry name" value="AGE/CE"/>
</dbReference>
<name>A0ABU0MAZ8_9HYPH</name>
<dbReference type="SUPFAM" id="SSF48208">
    <property type="entry name" value="Six-hairpin glycosidases"/>
    <property type="match status" value="1"/>
</dbReference>
<sequence>MSDGLLRLAALGKAARNALEDDLLPFWHRMEDRAHGGHFAAMSHDGVVDRKGPKSTVFVARILWTMSEAGRSLGSASSIEQARHAARFLLDRLADRETGGFFWSVTHDGRPQEADKHLYAHAFAIYGLSAFAAATGSAEAHDAAVETFGLIEDRARTARSGYREAFDRLWRPIDNGRLAPGHAGAARTMNSHLHLLEAYTALAALTGEETHRSALADLLDLILRRFLAPGGSHAFSMLDDKLSPLAGPISMGHDIETAWLIDAAADVIGDAALSGRTRTASDALIRSASEFGYCGARGFLTERGPDGTVDPWRVWWVQAEAVVGFVNAFQRTGDEAMLARAEVIWDYAERVMRDRRLGEWHWRVDATGRPDHRKPKVEPWKEPYHQARACLELMRRSGAIR</sequence>
<organism evidence="3 4">
    <name type="scientific">Kaistia geumhonensis</name>
    <dbReference type="NCBI Taxonomy" id="410839"/>
    <lineage>
        <taxon>Bacteria</taxon>
        <taxon>Pseudomonadati</taxon>
        <taxon>Pseudomonadota</taxon>
        <taxon>Alphaproteobacteria</taxon>
        <taxon>Hyphomicrobiales</taxon>
        <taxon>Kaistiaceae</taxon>
        <taxon>Kaistia</taxon>
    </lineage>
</organism>
<keyword evidence="2" id="KW-0413">Isomerase</keyword>
<evidence type="ECO:0000313" key="3">
    <source>
        <dbReference type="EMBL" id="MDQ0518151.1"/>
    </source>
</evidence>
<dbReference type="EMBL" id="JAUSWJ010000001">
    <property type="protein sequence ID" value="MDQ0518151.1"/>
    <property type="molecule type" value="Genomic_DNA"/>
</dbReference>
<comment type="caution">
    <text evidence="3">The sequence shown here is derived from an EMBL/GenBank/DDBJ whole genome shotgun (WGS) entry which is preliminary data.</text>
</comment>
<proteinExistence type="inferred from homology"/>